<feature type="coiled-coil region" evidence="1">
    <location>
        <begin position="458"/>
        <end position="485"/>
    </location>
</feature>
<dbReference type="GO" id="GO:0003677">
    <property type="term" value="F:DNA binding"/>
    <property type="evidence" value="ECO:0007669"/>
    <property type="project" value="InterPro"/>
</dbReference>
<dbReference type="Gene3D" id="3.90.1750.20">
    <property type="entry name" value="Putative Large Serine Recombinase, Chain B, Domain 2"/>
    <property type="match status" value="1"/>
</dbReference>
<gene>
    <name evidence="3" type="primary">CKL_3232</name>
    <name evidence="3" type="ORF">O9U_11265</name>
</gene>
<dbReference type="Pfam" id="PF07508">
    <property type="entry name" value="Recombinase"/>
    <property type="match status" value="1"/>
</dbReference>
<dbReference type="Pfam" id="PF13408">
    <property type="entry name" value="Zn_ribbon_recom"/>
    <property type="match status" value="1"/>
</dbReference>
<dbReference type="InterPro" id="IPR025378">
    <property type="entry name" value="DUF4368"/>
</dbReference>
<dbReference type="GO" id="GO:0000150">
    <property type="term" value="F:DNA strand exchange activity"/>
    <property type="evidence" value="ECO:0007669"/>
    <property type="project" value="InterPro"/>
</dbReference>
<keyword evidence="1" id="KW-0175">Coiled coil</keyword>
<reference evidence="3 4" key="1">
    <citation type="journal article" date="2013" name="Appl. Environ. Microbiol.">
        <title>The Carbohydrate Metabolism Signature of Lactococcus lactis Strain A12 Reveals Its Sourdough Ecosystem Origin.</title>
        <authorList>
            <person name="Passerini D."/>
            <person name="Coddeville M."/>
            <person name="Le Bourgeois P."/>
            <person name="Loubiere P."/>
            <person name="Ritzenthaler P."/>
            <person name="Fontagne-Faucher C."/>
            <person name="Daveran-Mingot M.L."/>
            <person name="Cocaign-Bousquet M."/>
        </authorList>
    </citation>
    <scope>NUCLEOTIDE SEQUENCE [LARGE SCALE GENOMIC DNA]</scope>
    <source>
        <strain evidence="3 4">A12</strain>
    </source>
</reference>
<sequence>MNRSLKIEYSEITDEKNLTVLYARLSKDDGKSGDSDSILNQKLLLENFAREQKLAPYVFLADDGVSGTTFNRPAFQQAIELVNRGQVKTFVVKDLSRFGRDYLKVGAFTEVAFPEKGVRFIAINDNVDSDRPDDNSLAPFRNLFNEWYARDCSKKIKAVKHSKGNAGIPMTANVPYGYLKGENYKETHEWIVDEEAAIVIRRIFHDYASGKSMTMIAKELETERVNTPAAHKVSIGLKSNKMPSFRYGWNAQTIRQVLAHREYCGHTVNFKTYKKSYKTKKHLPTPLEEQKIFKNTHEAIIDEDLFELVQEKRGAYRPRRTMHHHVGLFSGITCCMDCGSLHHYDHNGGDCSPFYYCSGASKRIKICKSRHSIMEKRLEPIVLEDVRRITQLVKNNESELVTFLEKKFRAQKSRTFQKDKQMLEKAKHRFLELDQIIQHLYEDNLSGKLSDARYAKMSQNYEQEQEKLGKDLACLEQRVAEVEDVTSDINRFIQVAKKYLEPDQLEADMVRELIEKIEIGEKGRVDGKNEQKIRIIYRFVGEIDEKNGLI</sequence>
<feature type="domain" description="Recombinase" evidence="2">
    <location>
        <begin position="175"/>
        <end position="319"/>
    </location>
</feature>
<organism evidence="3 4">
    <name type="scientific">Lactococcus lactis subsp. lactis A12</name>
    <dbReference type="NCBI Taxonomy" id="1137134"/>
    <lineage>
        <taxon>Bacteria</taxon>
        <taxon>Bacillati</taxon>
        <taxon>Bacillota</taxon>
        <taxon>Bacilli</taxon>
        <taxon>Lactobacillales</taxon>
        <taxon>Streptococcaceae</taxon>
        <taxon>Lactococcus</taxon>
    </lineage>
</organism>
<dbReference type="Pfam" id="PF00239">
    <property type="entry name" value="Resolvase"/>
    <property type="match status" value="1"/>
</dbReference>
<dbReference type="SUPFAM" id="SSF53041">
    <property type="entry name" value="Resolvase-like"/>
    <property type="match status" value="1"/>
</dbReference>
<dbReference type="InterPro" id="IPR050639">
    <property type="entry name" value="SSR_resolvase"/>
</dbReference>
<accession>S6FRN1</accession>
<dbReference type="Pfam" id="PF14287">
    <property type="entry name" value="DUF4368"/>
    <property type="match status" value="1"/>
</dbReference>
<dbReference type="InterPro" id="IPR025827">
    <property type="entry name" value="Zn_ribbon_recom_dom"/>
</dbReference>
<comment type="caution">
    <text evidence="3">The sequence shown here is derived from an EMBL/GenBank/DDBJ whole genome shotgun (WGS) entry which is preliminary data.</text>
</comment>
<dbReference type="Gene3D" id="3.40.50.1390">
    <property type="entry name" value="Resolvase, N-terminal catalytic domain"/>
    <property type="match status" value="1"/>
</dbReference>
<dbReference type="Proteomes" id="UP000015361">
    <property type="component" value="Unassembled WGS sequence"/>
</dbReference>
<dbReference type="SMART" id="SM00857">
    <property type="entry name" value="Resolvase"/>
    <property type="match status" value="1"/>
</dbReference>
<dbReference type="AlphaFoldDB" id="S6FRN1"/>
<dbReference type="PANTHER" id="PTHR30461">
    <property type="entry name" value="DNA-INVERTASE FROM LAMBDOID PROPHAGE"/>
    <property type="match status" value="1"/>
</dbReference>
<dbReference type="EMBL" id="CBLU010000005">
    <property type="protein sequence ID" value="CDG03727.1"/>
    <property type="molecule type" value="Genomic_DNA"/>
</dbReference>
<evidence type="ECO:0000313" key="3">
    <source>
        <dbReference type="EMBL" id="CDG03727.1"/>
    </source>
</evidence>
<evidence type="ECO:0000259" key="2">
    <source>
        <dbReference type="PROSITE" id="PS51737"/>
    </source>
</evidence>
<dbReference type="InterPro" id="IPR011109">
    <property type="entry name" value="DNA_bind_recombinase_dom"/>
</dbReference>
<proteinExistence type="predicted"/>
<dbReference type="PANTHER" id="PTHR30461:SF23">
    <property type="entry name" value="DNA RECOMBINASE-RELATED"/>
    <property type="match status" value="1"/>
</dbReference>
<dbReference type="InterPro" id="IPR006119">
    <property type="entry name" value="Resolv_N"/>
</dbReference>
<evidence type="ECO:0000313" key="4">
    <source>
        <dbReference type="Proteomes" id="UP000015361"/>
    </source>
</evidence>
<dbReference type="PROSITE" id="PS51737">
    <property type="entry name" value="RECOMBINASE_DNA_BIND"/>
    <property type="match status" value="1"/>
</dbReference>
<dbReference type="RefSeq" id="WP_021721947.1">
    <property type="nucleotide sequence ID" value="NZ_CBLU010000005.1"/>
</dbReference>
<protein>
    <submittedName>
        <fullName evidence="3">Site-specific recombinases, DNA invertase Pin homologs</fullName>
    </submittedName>
</protein>
<dbReference type="InterPro" id="IPR038109">
    <property type="entry name" value="DNA_bind_recomb_sf"/>
</dbReference>
<dbReference type="InterPro" id="IPR036162">
    <property type="entry name" value="Resolvase-like_N_sf"/>
</dbReference>
<evidence type="ECO:0000256" key="1">
    <source>
        <dbReference type="SAM" id="Coils"/>
    </source>
</evidence>
<name>S6FRN1_LACLL</name>
<dbReference type="CDD" id="cd03770">
    <property type="entry name" value="SR_TndX_transposase"/>
    <property type="match status" value="1"/>
</dbReference>